<dbReference type="EMBL" id="BJTG01000002">
    <property type="protein sequence ID" value="GEJ56159.1"/>
    <property type="molecule type" value="Genomic_DNA"/>
</dbReference>
<dbReference type="RefSeq" id="WP_176063377.1">
    <property type="nucleotide sequence ID" value="NZ_BJTG01000002.1"/>
</dbReference>
<reference evidence="2" key="1">
    <citation type="journal article" date="2020" name="Appl. Environ. Microbiol.">
        <title>Diazotrophic Anaeromyxobacter Isolates from Soils.</title>
        <authorList>
            <person name="Masuda Y."/>
            <person name="Yamanaka H."/>
            <person name="Xu Z.X."/>
            <person name="Shiratori Y."/>
            <person name="Aono T."/>
            <person name="Amachi S."/>
            <person name="Senoo K."/>
            <person name="Itoh H."/>
        </authorList>
    </citation>
    <scope>NUCLEOTIDE SEQUENCE [LARGE SCALE GENOMIC DNA]</scope>
    <source>
        <strain evidence="2">R267</strain>
    </source>
</reference>
<sequence length="193" mass="18520">MKHGVLALGLLCGACGGSEPKVVVGTGASPFTGVDAYAVASEVSGAALSADGSASAAFTGRSIEVVVSTAPGACARIGARTYKASTTTVAILVMNGAPVPISPGAYGVGNPRSGDPTPFAAVTSYTSDAACAGGTPRVSVSGAVTFSAIDAGEVSGSLDVVLDDGTRVTGSFGAPVCNAAEQNLAGVTFACTP</sequence>
<evidence type="ECO:0000313" key="1">
    <source>
        <dbReference type="EMBL" id="GEJ56159.1"/>
    </source>
</evidence>
<dbReference type="AlphaFoldDB" id="A0A7I9VIZ6"/>
<accession>A0A7I9VIZ6</accession>
<protein>
    <submittedName>
        <fullName evidence="1">Uncharacterized protein</fullName>
    </submittedName>
</protein>
<name>A0A7I9VIZ6_9BACT</name>
<dbReference type="Proteomes" id="UP000503640">
    <property type="component" value="Unassembled WGS sequence"/>
</dbReference>
<comment type="caution">
    <text evidence="1">The sequence shown here is derived from an EMBL/GenBank/DDBJ whole genome shotgun (WGS) entry which is preliminary data.</text>
</comment>
<evidence type="ECO:0000313" key="2">
    <source>
        <dbReference type="Proteomes" id="UP000503640"/>
    </source>
</evidence>
<organism evidence="1 2">
    <name type="scientific">Anaeromyxobacter diazotrophicus</name>
    <dbReference type="NCBI Taxonomy" id="2590199"/>
    <lineage>
        <taxon>Bacteria</taxon>
        <taxon>Pseudomonadati</taxon>
        <taxon>Myxococcota</taxon>
        <taxon>Myxococcia</taxon>
        <taxon>Myxococcales</taxon>
        <taxon>Cystobacterineae</taxon>
        <taxon>Anaeromyxobacteraceae</taxon>
        <taxon>Anaeromyxobacter</taxon>
    </lineage>
</organism>
<proteinExistence type="predicted"/>
<gene>
    <name evidence="1" type="ORF">AMYX_09000</name>
</gene>
<keyword evidence="2" id="KW-1185">Reference proteome</keyword>